<comment type="caution">
    <text evidence="2">The sequence shown here is derived from an EMBL/GenBank/DDBJ whole genome shotgun (WGS) entry which is preliminary data.</text>
</comment>
<dbReference type="Proteomes" id="UP000187209">
    <property type="component" value="Unassembled WGS sequence"/>
</dbReference>
<evidence type="ECO:0000313" key="2">
    <source>
        <dbReference type="EMBL" id="OMJ95667.1"/>
    </source>
</evidence>
<dbReference type="AlphaFoldDB" id="A0A1R2D323"/>
<keyword evidence="3" id="KW-1185">Reference proteome</keyword>
<evidence type="ECO:0000313" key="3">
    <source>
        <dbReference type="Proteomes" id="UP000187209"/>
    </source>
</evidence>
<name>A0A1R2D323_9CILI</name>
<keyword evidence="1" id="KW-0175">Coiled coil</keyword>
<dbReference type="EMBL" id="MPUH01000009">
    <property type="protein sequence ID" value="OMJ95667.1"/>
    <property type="molecule type" value="Genomic_DNA"/>
</dbReference>
<gene>
    <name evidence="2" type="ORF">SteCoe_916</name>
</gene>
<protein>
    <submittedName>
        <fullName evidence="2">Uncharacterized protein</fullName>
    </submittedName>
</protein>
<evidence type="ECO:0000256" key="1">
    <source>
        <dbReference type="SAM" id="Coils"/>
    </source>
</evidence>
<feature type="coiled-coil region" evidence="1">
    <location>
        <begin position="156"/>
        <end position="245"/>
    </location>
</feature>
<proteinExistence type="predicted"/>
<accession>A0A1R2D323</accession>
<organism evidence="2 3">
    <name type="scientific">Stentor coeruleus</name>
    <dbReference type="NCBI Taxonomy" id="5963"/>
    <lineage>
        <taxon>Eukaryota</taxon>
        <taxon>Sar</taxon>
        <taxon>Alveolata</taxon>
        <taxon>Ciliophora</taxon>
        <taxon>Postciliodesmatophora</taxon>
        <taxon>Heterotrichea</taxon>
        <taxon>Heterotrichida</taxon>
        <taxon>Stentoridae</taxon>
        <taxon>Stentor</taxon>
    </lineage>
</organism>
<sequence>MNDQSKNLKSLSRNTSAILKHTKEHFKISQSPYLLKLSRVTKLIPKLDSLQKKRNQSSKIYTDSPSNLSKFKSEAYSQDSSLSISSSNAIFFQERFESRLEELSKQQTAPKERFLMFLEIFDEITEFLGPFRSILKIIKQGILRTVEQSLVDIGNQLKLEDSYEKLEKNILALNKDKAILVKKINNAVNELQETIKTKEDITKYAEGLERKIKLLELDFDKVQMIENLNKQSEIIKRQTKKIESKILNEMKLKMIIHKLIDCSDANLSDIIEEVKNELGNF</sequence>
<reference evidence="2 3" key="1">
    <citation type="submission" date="2016-11" db="EMBL/GenBank/DDBJ databases">
        <title>The macronuclear genome of Stentor coeruleus: a giant cell with tiny introns.</title>
        <authorList>
            <person name="Slabodnick M."/>
            <person name="Ruby J.G."/>
            <person name="Reiff S.B."/>
            <person name="Swart E.C."/>
            <person name="Gosai S."/>
            <person name="Prabakaran S."/>
            <person name="Witkowska E."/>
            <person name="Larue G.E."/>
            <person name="Fisher S."/>
            <person name="Freeman R.M."/>
            <person name="Gunawardena J."/>
            <person name="Chu W."/>
            <person name="Stover N.A."/>
            <person name="Gregory B.D."/>
            <person name="Nowacki M."/>
            <person name="Derisi J."/>
            <person name="Roy S.W."/>
            <person name="Marshall W.F."/>
            <person name="Sood P."/>
        </authorList>
    </citation>
    <scope>NUCLEOTIDE SEQUENCE [LARGE SCALE GENOMIC DNA]</scope>
    <source>
        <strain evidence="2">WM001</strain>
    </source>
</reference>